<evidence type="ECO:0000256" key="1">
    <source>
        <dbReference type="SAM" id="MobiDB-lite"/>
    </source>
</evidence>
<dbReference type="CDD" id="cd00657">
    <property type="entry name" value="Ferritin_like"/>
    <property type="match status" value="1"/>
</dbReference>
<reference evidence="2 3" key="1">
    <citation type="submission" date="2019-03" db="EMBL/GenBank/DDBJ databases">
        <title>Genomic Encyclopedia of Type Strains, Phase IV (KMG-IV): sequencing the most valuable type-strain genomes for metagenomic binning, comparative biology and taxonomic classification.</title>
        <authorList>
            <person name="Goeker M."/>
        </authorList>
    </citation>
    <scope>NUCLEOTIDE SEQUENCE [LARGE SCALE GENOMIC DNA]</scope>
    <source>
        <strain evidence="2 3">DSM 15969</strain>
    </source>
</reference>
<evidence type="ECO:0000313" key="2">
    <source>
        <dbReference type="EMBL" id="TCL36453.1"/>
    </source>
</evidence>
<feature type="region of interest" description="Disordered" evidence="1">
    <location>
        <begin position="65"/>
        <end position="97"/>
    </location>
</feature>
<dbReference type="Pfam" id="PF07875">
    <property type="entry name" value="Coat_F"/>
    <property type="match status" value="1"/>
</dbReference>
<dbReference type="Proteomes" id="UP000295063">
    <property type="component" value="Unassembled WGS sequence"/>
</dbReference>
<keyword evidence="3" id="KW-1185">Reference proteome</keyword>
<dbReference type="OrthoDB" id="1706542at2"/>
<evidence type="ECO:0000313" key="3">
    <source>
        <dbReference type="Proteomes" id="UP000295063"/>
    </source>
</evidence>
<comment type="caution">
    <text evidence="2">The sequence shown here is derived from an EMBL/GenBank/DDBJ whole genome shotgun (WGS) entry which is preliminary data.</text>
</comment>
<dbReference type="RefSeq" id="WP_132081119.1">
    <property type="nucleotide sequence ID" value="NZ_SLUI01000008.1"/>
</dbReference>
<dbReference type="InterPro" id="IPR012347">
    <property type="entry name" value="Ferritin-like"/>
</dbReference>
<dbReference type="Gene3D" id="1.20.1260.10">
    <property type="match status" value="1"/>
</dbReference>
<dbReference type="AlphaFoldDB" id="A0A4R1PW10"/>
<sequence>MSLQLTEKEMQLLQDQQSHEKVCIEKYQKYAAQANAPQLKQLFQSYAQQEQQHLNTINSILSGQVPMMNQNQQQQQSTQSQPSQTANQTAAPSANANPVDTMLCKDMLMTEKYVSGAYDTAIFEFTDTNIRQALNHIQKEEQKHGEGIFHYMSSNGMYNVQ</sequence>
<accession>A0A4R1PW10</accession>
<dbReference type="InterPro" id="IPR009078">
    <property type="entry name" value="Ferritin-like_SF"/>
</dbReference>
<dbReference type="SUPFAM" id="SSF47240">
    <property type="entry name" value="Ferritin-like"/>
    <property type="match status" value="1"/>
</dbReference>
<dbReference type="EMBL" id="SLUI01000008">
    <property type="protein sequence ID" value="TCL36453.1"/>
    <property type="molecule type" value="Genomic_DNA"/>
</dbReference>
<protein>
    <submittedName>
        <fullName evidence="2">Coat F domain-containing protein</fullName>
    </submittedName>
</protein>
<dbReference type="InterPro" id="IPR012851">
    <property type="entry name" value="Spore_coat_CotF-like"/>
</dbReference>
<proteinExistence type="predicted"/>
<name>A0A4R1PW10_9FIRM</name>
<gene>
    <name evidence="2" type="ORF">EV210_10892</name>
</gene>
<feature type="compositionally biased region" description="Low complexity" evidence="1">
    <location>
        <begin position="69"/>
        <end position="92"/>
    </location>
</feature>
<organism evidence="2 3">
    <name type="scientific">Anaerospora hongkongensis</name>
    <dbReference type="NCBI Taxonomy" id="244830"/>
    <lineage>
        <taxon>Bacteria</taxon>
        <taxon>Bacillati</taxon>
        <taxon>Bacillota</taxon>
        <taxon>Negativicutes</taxon>
        <taxon>Selenomonadales</taxon>
        <taxon>Sporomusaceae</taxon>
        <taxon>Anaerospora</taxon>
    </lineage>
</organism>